<comment type="caution">
    <text evidence="2">The sequence shown here is derived from an EMBL/GenBank/DDBJ whole genome shotgun (WGS) entry which is preliminary data.</text>
</comment>
<keyword evidence="1" id="KW-0472">Membrane</keyword>
<sequence length="78" mass="8462">MLAAFPFGTDQFAQPIIGAAVLLIWGGVFRFQEGDERIFSGLHKLGTGNCATFDCICIAAFLRACDAETSTPRRQFCA</sequence>
<name>A0A1L9NY76_9RHOB</name>
<dbReference type="AlphaFoldDB" id="A0A1L9NY76"/>
<evidence type="ECO:0000256" key="1">
    <source>
        <dbReference type="SAM" id="Phobius"/>
    </source>
</evidence>
<dbReference type="EMBL" id="MLCB01000120">
    <property type="protein sequence ID" value="OJI94114.1"/>
    <property type="molecule type" value="Genomic_DNA"/>
</dbReference>
<feature type="transmembrane region" description="Helical" evidence="1">
    <location>
        <begin position="12"/>
        <end position="31"/>
    </location>
</feature>
<keyword evidence="3" id="KW-1185">Reference proteome</keyword>
<protein>
    <submittedName>
        <fullName evidence="2">Uncharacterized protein</fullName>
    </submittedName>
</protein>
<evidence type="ECO:0000313" key="2">
    <source>
        <dbReference type="EMBL" id="OJI94114.1"/>
    </source>
</evidence>
<proteinExistence type="predicted"/>
<reference evidence="2 3" key="1">
    <citation type="submission" date="2016-10" db="EMBL/GenBank/DDBJ databases">
        <title>Genome sequence of Planktotalea frisia SH6-1.</title>
        <authorList>
            <person name="Poehlein A."/>
            <person name="Bakenhus I."/>
            <person name="Voget S."/>
            <person name="Brinkhoff T."/>
            <person name="Simon M."/>
        </authorList>
    </citation>
    <scope>NUCLEOTIDE SEQUENCE [LARGE SCALE GENOMIC DNA]</scope>
    <source>
        <strain evidence="2 3">SH6-1</strain>
    </source>
</reference>
<keyword evidence="1" id="KW-0812">Transmembrane</keyword>
<dbReference type="Proteomes" id="UP000184514">
    <property type="component" value="Unassembled WGS sequence"/>
</dbReference>
<evidence type="ECO:0000313" key="3">
    <source>
        <dbReference type="Proteomes" id="UP000184514"/>
    </source>
</evidence>
<keyword evidence="1" id="KW-1133">Transmembrane helix</keyword>
<gene>
    <name evidence="2" type="ORF">PFRI_16440</name>
</gene>
<organism evidence="2 3">
    <name type="scientific">Planktotalea frisia</name>
    <dbReference type="NCBI Taxonomy" id="696762"/>
    <lineage>
        <taxon>Bacteria</taxon>
        <taxon>Pseudomonadati</taxon>
        <taxon>Pseudomonadota</taxon>
        <taxon>Alphaproteobacteria</taxon>
        <taxon>Rhodobacterales</taxon>
        <taxon>Paracoccaceae</taxon>
        <taxon>Planktotalea</taxon>
    </lineage>
</organism>
<accession>A0A1L9NY76</accession>